<feature type="domain" description="Halobacterial output" evidence="1">
    <location>
        <begin position="19"/>
        <end position="91"/>
    </location>
</feature>
<accession>A0AAV3UR62</accession>
<keyword evidence="3" id="KW-1185">Reference proteome</keyword>
<gene>
    <name evidence="2" type="ORF">GCM10025751_54950</name>
</gene>
<dbReference type="EMBL" id="BAABKX010000030">
    <property type="protein sequence ID" value="GAA5064823.1"/>
    <property type="molecule type" value="Genomic_DNA"/>
</dbReference>
<protein>
    <recommendedName>
        <fullName evidence="1">Halobacterial output domain-containing protein</fullName>
    </recommendedName>
</protein>
<evidence type="ECO:0000259" key="1">
    <source>
        <dbReference type="Pfam" id="PF18545"/>
    </source>
</evidence>
<comment type="caution">
    <text evidence="2">The sequence shown here is derived from an EMBL/GenBank/DDBJ whole genome shotgun (WGS) entry which is preliminary data.</text>
</comment>
<dbReference type="Proteomes" id="UP001501729">
    <property type="component" value="Unassembled WGS sequence"/>
</dbReference>
<evidence type="ECO:0000313" key="3">
    <source>
        <dbReference type="Proteomes" id="UP001501729"/>
    </source>
</evidence>
<name>A0AAV3UR62_9EURY</name>
<organism evidence="2 3">
    <name type="scientific">Haladaptatus pallidirubidus</name>
    <dbReference type="NCBI Taxonomy" id="1008152"/>
    <lineage>
        <taxon>Archaea</taxon>
        <taxon>Methanobacteriati</taxon>
        <taxon>Methanobacteriota</taxon>
        <taxon>Stenosarchaea group</taxon>
        <taxon>Halobacteria</taxon>
        <taxon>Halobacteriales</taxon>
        <taxon>Haladaptataceae</taxon>
        <taxon>Haladaptatus</taxon>
    </lineage>
</organism>
<evidence type="ECO:0000313" key="2">
    <source>
        <dbReference type="EMBL" id="GAA5064823.1"/>
    </source>
</evidence>
<dbReference type="InterPro" id="IPR040624">
    <property type="entry name" value="HalOD1"/>
</dbReference>
<dbReference type="AlphaFoldDB" id="A0AAV3UR62"/>
<dbReference type="Pfam" id="PF18545">
    <property type="entry name" value="HalOD1"/>
    <property type="match status" value="1"/>
</dbReference>
<proteinExistence type="predicted"/>
<dbReference type="RefSeq" id="WP_227778983.1">
    <property type="nucleotide sequence ID" value="NZ_BAABKX010000030.1"/>
</dbReference>
<reference evidence="2 3" key="1">
    <citation type="journal article" date="2019" name="Int. J. Syst. Evol. Microbiol.">
        <title>The Global Catalogue of Microorganisms (GCM) 10K type strain sequencing project: providing services to taxonomists for standard genome sequencing and annotation.</title>
        <authorList>
            <consortium name="The Broad Institute Genomics Platform"/>
            <consortium name="The Broad Institute Genome Sequencing Center for Infectious Disease"/>
            <person name="Wu L."/>
            <person name="Ma J."/>
        </authorList>
    </citation>
    <scope>NUCLEOTIDE SEQUENCE [LARGE SCALE GENOMIC DNA]</scope>
    <source>
        <strain evidence="2 3">JCM 17504</strain>
    </source>
</reference>
<dbReference type="GeneID" id="68617693"/>
<sequence>METNAVDNNHKLSSEDSPRSLTNHVLTAIIEAEDLSLDSLDPLYDVIDPDALDTLFAPRADGSPRPFGRISFHYAGYQVTVSSEGSVALEPEKR</sequence>